<dbReference type="InterPro" id="IPR000182">
    <property type="entry name" value="GNAT_dom"/>
</dbReference>
<organism evidence="2 3">
    <name type="scientific">Somion occarium</name>
    <dbReference type="NCBI Taxonomy" id="3059160"/>
    <lineage>
        <taxon>Eukaryota</taxon>
        <taxon>Fungi</taxon>
        <taxon>Dikarya</taxon>
        <taxon>Basidiomycota</taxon>
        <taxon>Agaricomycotina</taxon>
        <taxon>Agaricomycetes</taxon>
        <taxon>Polyporales</taxon>
        <taxon>Cerrenaceae</taxon>
        <taxon>Somion</taxon>
    </lineage>
</organism>
<evidence type="ECO:0000313" key="3">
    <source>
        <dbReference type="Proteomes" id="UP001497453"/>
    </source>
</evidence>
<dbReference type="PROSITE" id="PS51186">
    <property type="entry name" value="GNAT"/>
    <property type="match status" value="1"/>
</dbReference>
<dbReference type="Gene3D" id="3.40.630.30">
    <property type="match status" value="1"/>
</dbReference>
<dbReference type="InterPro" id="IPR016181">
    <property type="entry name" value="Acyl_CoA_acyltransferase"/>
</dbReference>
<dbReference type="EMBL" id="OZ037946">
    <property type="protein sequence ID" value="CAL1705630.1"/>
    <property type="molecule type" value="Genomic_DNA"/>
</dbReference>
<name>A0ABP1DCR1_9APHY</name>
<gene>
    <name evidence="2" type="ORF">GFSPODELE1_LOCUS5506</name>
</gene>
<sequence>MSDYQLVNFTNPDDFVEATKKYDDCWMNFAFGALMDSLDASQAEGQRRWGPQERTLVAVYKGDSLLVTLTKIAKDFSWVLSHPRDAIISEDEFPSIAQLLATSLPSILSPTTPPSSSDLLKLDKVIGPESLVDTFLNTWVSHLPSLNPPIHLQLIDPPYFQSRFSYATIETVPPPSPAFSSEKYDIALASTEEDALELASFYVEFKARGPLPATHEEGLAIMKDAIKGKRLWCCRLKDSLEPSAIFPEHKDAGITRITASANSSAIAGYVMVGRETPRTIAVRNVYVSPTFRRKGVAEALVRAVTRYYLDAQPLGFNIRGIQGHTKDDAEEGKLVEGVIRKQEVCLNVVDEGAKRLYIRCGFLLDDNARDPKSGRSGYFPSIWRGVKPIREN</sequence>
<keyword evidence="3" id="KW-1185">Reference proteome</keyword>
<dbReference type="Pfam" id="PF13508">
    <property type="entry name" value="Acetyltransf_7"/>
    <property type="match status" value="1"/>
</dbReference>
<evidence type="ECO:0000313" key="2">
    <source>
        <dbReference type="EMBL" id="CAL1705630.1"/>
    </source>
</evidence>
<dbReference type="SUPFAM" id="SSF55729">
    <property type="entry name" value="Acyl-CoA N-acyltransferases (Nat)"/>
    <property type="match status" value="1"/>
</dbReference>
<proteinExistence type="predicted"/>
<protein>
    <recommendedName>
        <fullName evidence="1">N-acetyltransferase domain-containing protein</fullName>
    </recommendedName>
</protein>
<accession>A0ABP1DCR1</accession>
<dbReference type="CDD" id="cd04301">
    <property type="entry name" value="NAT_SF"/>
    <property type="match status" value="1"/>
</dbReference>
<evidence type="ECO:0000259" key="1">
    <source>
        <dbReference type="PROSITE" id="PS51186"/>
    </source>
</evidence>
<reference evidence="3" key="1">
    <citation type="submission" date="2024-04" db="EMBL/GenBank/DDBJ databases">
        <authorList>
            <person name="Shaw F."/>
            <person name="Minotto A."/>
        </authorList>
    </citation>
    <scope>NUCLEOTIDE SEQUENCE [LARGE SCALE GENOMIC DNA]</scope>
</reference>
<feature type="domain" description="N-acetyltransferase" evidence="1">
    <location>
        <begin position="203"/>
        <end position="385"/>
    </location>
</feature>
<dbReference type="Proteomes" id="UP001497453">
    <property type="component" value="Chromosome 3"/>
</dbReference>